<reference evidence="4 5" key="1">
    <citation type="submission" date="2015-03" db="EMBL/GenBank/DDBJ databases">
        <authorList>
            <consortium name="Pathogen Informatics"/>
        </authorList>
    </citation>
    <scope>NUCLEOTIDE SEQUENCE [LARGE SCALE GENOMIC DNA]</scope>
    <source>
        <strain evidence="2 5">G09901357</strain>
        <strain evidence="3 4">M09401471</strain>
    </source>
</reference>
<feature type="compositionally biased region" description="Low complexity" evidence="1">
    <location>
        <begin position="59"/>
        <end position="79"/>
    </location>
</feature>
<evidence type="ECO:0000313" key="4">
    <source>
        <dbReference type="Proteomes" id="UP000044938"/>
    </source>
</evidence>
<dbReference type="EMBL" id="CSAJ01000475">
    <property type="protein sequence ID" value="COW72430.1"/>
    <property type="molecule type" value="Genomic_DNA"/>
</dbReference>
<proteinExistence type="predicted"/>
<dbReference type="EMBL" id="CFOE01000127">
    <property type="protein sequence ID" value="CFE38947.1"/>
    <property type="molecule type" value="Genomic_DNA"/>
</dbReference>
<gene>
    <name evidence="2" type="ORF">ERS007681_01318</name>
    <name evidence="3" type="ORF">ERS007720_03154</name>
</gene>
<sequence length="94" mass="9613">MSTLSPALIRARSCSPYHAVALAVVTAAAWASVSPSGSLVARRASQVTNVAQQPLGDMPPTRSPTLSSLTPGPTALTTPAKSVPSCGCRPSRVW</sequence>
<evidence type="ECO:0000313" key="5">
    <source>
        <dbReference type="Proteomes" id="UP000048289"/>
    </source>
</evidence>
<dbReference type="Proteomes" id="UP000044938">
    <property type="component" value="Unassembled WGS sequence"/>
</dbReference>
<name>A0A654T714_MYCTX</name>
<evidence type="ECO:0000256" key="1">
    <source>
        <dbReference type="SAM" id="MobiDB-lite"/>
    </source>
</evidence>
<organism evidence="2 5">
    <name type="scientific">Mycobacterium tuberculosis</name>
    <dbReference type="NCBI Taxonomy" id="1773"/>
    <lineage>
        <taxon>Bacteria</taxon>
        <taxon>Bacillati</taxon>
        <taxon>Actinomycetota</taxon>
        <taxon>Actinomycetes</taxon>
        <taxon>Mycobacteriales</taxon>
        <taxon>Mycobacteriaceae</taxon>
        <taxon>Mycobacterium</taxon>
        <taxon>Mycobacterium tuberculosis complex</taxon>
    </lineage>
</organism>
<feature type="region of interest" description="Disordered" evidence="1">
    <location>
        <begin position="51"/>
        <end position="94"/>
    </location>
</feature>
<dbReference type="Proteomes" id="UP000048289">
    <property type="component" value="Unassembled WGS sequence"/>
</dbReference>
<evidence type="ECO:0000313" key="3">
    <source>
        <dbReference type="EMBL" id="COW72430.1"/>
    </source>
</evidence>
<evidence type="ECO:0000313" key="2">
    <source>
        <dbReference type="EMBL" id="CFE38947.1"/>
    </source>
</evidence>
<protein>
    <submittedName>
        <fullName evidence="2">Uncharacterized protein</fullName>
    </submittedName>
</protein>
<accession>A0A654T714</accession>
<dbReference type="AlphaFoldDB" id="A0A654T714"/>